<dbReference type="EMBL" id="CAMXCT020002990">
    <property type="protein sequence ID" value="CAL1155097.1"/>
    <property type="molecule type" value="Genomic_DNA"/>
</dbReference>
<organism evidence="1">
    <name type="scientific">Cladocopium goreaui</name>
    <dbReference type="NCBI Taxonomy" id="2562237"/>
    <lineage>
        <taxon>Eukaryota</taxon>
        <taxon>Sar</taxon>
        <taxon>Alveolata</taxon>
        <taxon>Dinophyceae</taxon>
        <taxon>Suessiales</taxon>
        <taxon>Symbiodiniaceae</taxon>
        <taxon>Cladocopium</taxon>
    </lineage>
</organism>
<dbReference type="EMBL" id="CAMXCT030002990">
    <property type="protein sequence ID" value="CAL4789034.1"/>
    <property type="molecule type" value="Genomic_DNA"/>
</dbReference>
<reference evidence="1" key="1">
    <citation type="submission" date="2022-10" db="EMBL/GenBank/DDBJ databases">
        <authorList>
            <person name="Chen Y."/>
            <person name="Dougan E. K."/>
            <person name="Chan C."/>
            <person name="Rhodes N."/>
            <person name="Thang M."/>
        </authorList>
    </citation>
    <scope>NUCLEOTIDE SEQUENCE</scope>
</reference>
<dbReference type="Proteomes" id="UP001152797">
    <property type="component" value="Unassembled WGS sequence"/>
</dbReference>
<comment type="caution">
    <text evidence="1">The sequence shown here is derived from an EMBL/GenBank/DDBJ whole genome shotgun (WGS) entry which is preliminary data.</text>
</comment>
<gene>
    <name evidence="1" type="ORF">C1SCF055_LOCUS27741</name>
</gene>
<dbReference type="AlphaFoldDB" id="A0A9P1G935"/>
<protein>
    <submittedName>
        <fullName evidence="1">Uncharacterized protein</fullName>
    </submittedName>
</protein>
<reference evidence="2 3" key="2">
    <citation type="submission" date="2024-05" db="EMBL/GenBank/DDBJ databases">
        <authorList>
            <person name="Chen Y."/>
            <person name="Shah S."/>
            <person name="Dougan E. K."/>
            <person name="Thang M."/>
            <person name="Chan C."/>
        </authorList>
    </citation>
    <scope>NUCLEOTIDE SEQUENCE [LARGE SCALE GENOMIC DNA]</scope>
</reference>
<evidence type="ECO:0000313" key="3">
    <source>
        <dbReference type="Proteomes" id="UP001152797"/>
    </source>
</evidence>
<proteinExistence type="predicted"/>
<keyword evidence="3" id="KW-1185">Reference proteome</keyword>
<evidence type="ECO:0000313" key="2">
    <source>
        <dbReference type="EMBL" id="CAL4789034.1"/>
    </source>
</evidence>
<sequence length="379" mass="41948">MSKYGRFLLPGALHQTRNFDANHDAAGIGVAERKLQLPVNLHNFFANDDAAGIGVAELKLQHNFFANDDAAGIGVAELKLQCLPVKLRPESDAIGADELRCFAGAQSFEENTADLWGGTQEFRAGSEFSLTQLQLQTVLFWISALALMDHAGVPQRRVPSLMDVTGVDEGPSDVLAARRMAGQELSNVLAARRMVGQELSNVSPSRRPAPDDVIFNGVELNADGTDHRFYEDRFHEFSTGPHWKEQSKLATGKNDLEKIKLKRCQPETEILGSVAFPEENTADLWGEWDPGIQGRMDHAGVPKSTDVCHLWVTDVTGVTGRMIQDEVCQQQHCEPRSLRRGSSEADGKGAVKRLQPFQAKPFNDRWIRWEMEGPTDDFG</sequence>
<name>A0A9P1G935_9DINO</name>
<evidence type="ECO:0000313" key="1">
    <source>
        <dbReference type="EMBL" id="CAI4001722.1"/>
    </source>
</evidence>
<accession>A0A9P1G935</accession>
<dbReference type="EMBL" id="CAMXCT010002990">
    <property type="protein sequence ID" value="CAI4001722.1"/>
    <property type="molecule type" value="Genomic_DNA"/>
</dbReference>